<dbReference type="InterPro" id="IPR035639">
    <property type="entry name" value="CPSF2_MBL"/>
</dbReference>
<evidence type="ECO:0000256" key="1">
    <source>
        <dbReference type="ARBA" id="ARBA00004123"/>
    </source>
</evidence>
<dbReference type="InterPro" id="IPR025069">
    <property type="entry name" value="Cpsf2_C"/>
</dbReference>
<feature type="region of interest" description="Disordered" evidence="7">
    <location>
        <begin position="1385"/>
        <end position="1478"/>
    </location>
</feature>
<evidence type="ECO:0000256" key="4">
    <source>
        <dbReference type="ARBA" id="ARBA00022884"/>
    </source>
</evidence>
<dbReference type="FunFam" id="3.60.15.10:FF:000008">
    <property type="entry name" value="Cleavage and polyadenylation specificity factor subunit 2"/>
    <property type="match status" value="1"/>
</dbReference>
<comment type="subcellular location">
    <subcellularLocation>
        <location evidence="1 6">Nucleus</location>
    </subcellularLocation>
</comment>
<dbReference type="GO" id="GO:0003723">
    <property type="term" value="F:RNA binding"/>
    <property type="evidence" value="ECO:0007669"/>
    <property type="project" value="UniProtKB-KW"/>
</dbReference>
<dbReference type="Gene3D" id="3.60.15.10">
    <property type="entry name" value="Ribonuclease Z/Hydroxyacylglutathione hydrolase-like"/>
    <property type="match status" value="1"/>
</dbReference>
<keyword evidence="5 6" id="KW-0539">Nucleus</keyword>
<evidence type="ECO:0000313" key="10">
    <source>
        <dbReference type="Proteomes" id="UP000719412"/>
    </source>
</evidence>
<dbReference type="EMBL" id="JABDTM020026627">
    <property type="protein sequence ID" value="KAH0811705.1"/>
    <property type="molecule type" value="Genomic_DNA"/>
</dbReference>
<dbReference type="PANTHER" id="PTHR45922:SF1">
    <property type="entry name" value="CLEAVAGE AND POLYADENYLATION SPECIFICITY FACTOR SUBUNIT 2"/>
    <property type="match status" value="1"/>
</dbReference>
<feature type="region of interest" description="Disordered" evidence="7">
    <location>
        <begin position="392"/>
        <end position="421"/>
    </location>
</feature>
<gene>
    <name evidence="9" type="ORF">GEV33_011086</name>
</gene>
<feature type="compositionally biased region" description="Basic and acidic residues" evidence="7">
    <location>
        <begin position="392"/>
        <end position="411"/>
    </location>
</feature>
<evidence type="ECO:0000256" key="5">
    <source>
        <dbReference type="ARBA" id="ARBA00023242"/>
    </source>
</evidence>
<evidence type="ECO:0000256" key="6">
    <source>
        <dbReference type="RuleBase" id="RU365006"/>
    </source>
</evidence>
<dbReference type="CDD" id="cd16293">
    <property type="entry name" value="CPSF2-like_MBL-fold"/>
    <property type="match status" value="1"/>
</dbReference>
<dbReference type="GO" id="GO:0006398">
    <property type="term" value="P:mRNA 3'-end processing by stem-loop binding and cleavage"/>
    <property type="evidence" value="ECO:0007669"/>
    <property type="project" value="InterPro"/>
</dbReference>
<keyword evidence="3 6" id="KW-0507">mRNA processing</keyword>
<dbReference type="InterPro" id="IPR001279">
    <property type="entry name" value="Metallo-B-lactamas"/>
</dbReference>
<dbReference type="Pfam" id="PF07521">
    <property type="entry name" value="RMMBL"/>
    <property type="match status" value="1"/>
</dbReference>
<name>A0A8J6H4K2_TENMO</name>
<dbReference type="PANTHER" id="PTHR45922">
    <property type="entry name" value="CLEAVAGE AND POLYADENYLATION SPECIFICITY FACTOR SUBUNIT 2"/>
    <property type="match status" value="1"/>
</dbReference>
<dbReference type="Pfam" id="PF16661">
    <property type="entry name" value="Lactamase_B_6"/>
    <property type="match status" value="1"/>
</dbReference>
<dbReference type="Proteomes" id="UP000719412">
    <property type="component" value="Unassembled WGS sequence"/>
</dbReference>
<accession>A0A8J6H4K2</accession>
<comment type="similarity">
    <text evidence="2 6">Belongs to the metallo-beta-lactamase superfamily. RNA-metabolizing metallo-beta-lactamase-like family. CPSF2/YSH1 subfamily.</text>
</comment>
<evidence type="ECO:0000313" key="9">
    <source>
        <dbReference type="EMBL" id="KAH0811705.1"/>
    </source>
</evidence>
<evidence type="ECO:0000256" key="2">
    <source>
        <dbReference type="ARBA" id="ARBA00010624"/>
    </source>
</evidence>
<reference evidence="9" key="2">
    <citation type="submission" date="2021-08" db="EMBL/GenBank/DDBJ databases">
        <authorList>
            <person name="Eriksson T."/>
        </authorList>
    </citation>
    <scope>NUCLEOTIDE SEQUENCE</scope>
    <source>
        <strain evidence="9">Stoneville</strain>
        <tissue evidence="9">Whole head</tissue>
    </source>
</reference>
<evidence type="ECO:0000259" key="8">
    <source>
        <dbReference type="SMART" id="SM01027"/>
    </source>
</evidence>
<dbReference type="InterPro" id="IPR011108">
    <property type="entry name" value="RMMBL"/>
</dbReference>
<reference evidence="9" key="1">
    <citation type="journal article" date="2020" name="J Insects Food Feed">
        <title>The yellow mealworm (Tenebrio molitor) genome: a resource for the emerging insects as food and feed industry.</title>
        <authorList>
            <person name="Eriksson T."/>
            <person name="Andere A."/>
            <person name="Kelstrup H."/>
            <person name="Emery V."/>
            <person name="Picard C."/>
        </authorList>
    </citation>
    <scope>NUCLEOTIDE SEQUENCE</scope>
    <source>
        <strain evidence="9">Stoneville</strain>
        <tissue evidence="9">Whole head</tissue>
    </source>
</reference>
<organism evidence="9 10">
    <name type="scientific">Tenebrio molitor</name>
    <name type="common">Yellow mealworm beetle</name>
    <dbReference type="NCBI Taxonomy" id="7067"/>
    <lineage>
        <taxon>Eukaryota</taxon>
        <taxon>Metazoa</taxon>
        <taxon>Ecdysozoa</taxon>
        <taxon>Arthropoda</taxon>
        <taxon>Hexapoda</taxon>
        <taxon>Insecta</taxon>
        <taxon>Pterygota</taxon>
        <taxon>Neoptera</taxon>
        <taxon>Endopterygota</taxon>
        <taxon>Coleoptera</taxon>
        <taxon>Polyphaga</taxon>
        <taxon>Cucujiformia</taxon>
        <taxon>Tenebrionidae</taxon>
        <taxon>Tenebrio</taxon>
    </lineage>
</organism>
<dbReference type="SMART" id="SM01027">
    <property type="entry name" value="Beta-Casp"/>
    <property type="match status" value="1"/>
</dbReference>
<comment type="caution">
    <text evidence="9">The sequence shown here is derived from an EMBL/GenBank/DDBJ whole genome shotgun (WGS) entry which is preliminary data.</text>
</comment>
<dbReference type="InterPro" id="IPR027075">
    <property type="entry name" value="CPSF2"/>
</dbReference>
<dbReference type="InterPro" id="IPR022712">
    <property type="entry name" value="Beta_Casp"/>
</dbReference>
<dbReference type="GO" id="GO:0005847">
    <property type="term" value="C:mRNA cleavage and polyadenylation specificity factor complex"/>
    <property type="evidence" value="ECO:0007669"/>
    <property type="project" value="InterPro"/>
</dbReference>
<keyword evidence="4 6" id="KW-0694">RNA-binding</keyword>
<protein>
    <recommendedName>
        <fullName evidence="6">Cleavage and polyadenylation specificity factor subunit 2</fullName>
    </recommendedName>
    <alternativeName>
        <fullName evidence="6">Cleavage and polyadenylation specificity factor 100 kDa subunit</fullName>
    </alternativeName>
</protein>
<dbReference type="Pfam" id="PF13299">
    <property type="entry name" value="CPSF100_C"/>
    <property type="match status" value="1"/>
</dbReference>
<dbReference type="SUPFAM" id="SSF56281">
    <property type="entry name" value="Metallo-hydrolase/oxidoreductase"/>
    <property type="match status" value="1"/>
</dbReference>
<evidence type="ECO:0000256" key="3">
    <source>
        <dbReference type="ARBA" id="ARBA00022664"/>
    </source>
</evidence>
<sequence length="1583" mass="178399">MTSIIKLQALSGAMDESPPCYVLQVDEVRILLDCGWDEHFDMEVIKELRRHVHTIDAVLLSYPDVAHLGALPYLIGKLGLNCPIYATIPVYKMGQMFMYDLYQSHYNMEDFDLFTLDDVDATFEKIIQLKYNQSVPLKGKGYGLTITPLPAGHMIGGTIWKIMKVGEEDIIYANDFNHKKERHLNGCELEKLQRPSLFITDAFNANYQQARRRARDEKLMTNILQTLRNNGNVLVAVDTAGRVLELAHMLDQLWRNKESGLLAYSLALLNNVSYNVVEFAKSQIEWMSDKLMRSFEGARNNPFQFKHLQLCHSLHELQKVSSPKVVLASSPDMESGFSRELFLQWCSNPNNSVIITTRTSPGTLSRDLVDNGGNRPIDLIVKRRIKLEGSELEEYQKSQRDKRDENANRDGEESDSDDDIEMSVISKGRHDIVIKQEGKTSGGFFKVTKKQYPIYPFHEEKIKCDEYGEIIKPEEYKLAEIVPEAEDNKENVVIKKEEEVVPEVTEAPSKCIILQRTVQVNCQVQYIDFEGRSDGESLMKILSQLRPRRVVIVRGSPESTATIQNHCQENIDARVFAPIRGEILNFQKAKEAEVAWVNAEIVVRESQLDAKRMNVDNEPMEVDEEETKILTLEPFITNIPHETVFVNELKLSEFKQILAKSNITSEFSGGVLWCCNGTLAIRRVESGRVILEGCISEDYYKVRELFLPPPPCDSSEYIPMSCQDLTFIRRLLCDKSPGNCSPVSLFLAEAHRSVSVRSKPNLDDTESVVLECFLFCCGFLVRKTCEKLVESAFQEDTRVHRCESKWRRAGVARRRRVRRRVRRRQRGMSKCDAIDLLFKLCPVVGIREARTLYRCVNEGAPRSRNPYTCIAVPVQNKQPGHVILLQLTSGPTRHHSLHALSRHIYSRRNEPHSINKRLGTYPLRQSSEGCEGDPICAGLGPGAVLLNRRRFDTFPFYLKPEIYLAILGIRERKQAGPRMHLARLAKAAGVWESGDDRGLCATCCVRSSYSYAVLLQMDMDYSAFDYDVENEDFYEVAVPAKGQNKRRVTFKQQISTKRSPIGRQVDITPTPSKRAHFLYLSLAPVVEKRRYLHLPSRSGQDDKGSSFGENCWVSQFGTRSWFRGQDLAFDVRSPVQISCGGSSMVDSVIGVDVRLNKFPVTKRKGINREFEQFAGTKGKIESFKSSRSDIRNSTPTETTIEEFASEGAETRVSIKVSTWKYRWHYPLNPIRKQRTRGMVEEAATGILMTQKEQNLKDNVFFESRVILYFELRHHVNTKPPQFIHKRATAVHIRVGMRRDPPEAGGVVGREETRSGTPENLDRVQLAYVDSDRSRRSVGPKKEPLLTEINTRQMRSSCNTTVIGPGGEGTARADTKRVPLLINLDLEESKSGTRPPSPVSIFIPGPSSRGLKSIRRRSCASEKAAAAAAPIRGSPVNSPQENRRTSGENLPSPRSRSPPPESGLGEGRKSPSTSSDDVDLVTLGAMKTELVDDNDDAHTPQSVCSIQKVPSISDLSDPEASLGDFERANDGEKSGARVGGAFFVYLADLEAAIAPQTLPLTQSDSTHVSNSFRVTSRTRAGAIQ</sequence>
<evidence type="ECO:0000256" key="7">
    <source>
        <dbReference type="SAM" id="MobiDB-lite"/>
    </source>
</evidence>
<feature type="domain" description="Beta-Casp" evidence="8">
    <location>
        <begin position="243"/>
        <end position="368"/>
    </location>
</feature>
<dbReference type="Pfam" id="PF10996">
    <property type="entry name" value="Beta-Casp"/>
    <property type="match status" value="1"/>
</dbReference>
<keyword evidence="10" id="KW-1185">Reference proteome</keyword>
<proteinExistence type="inferred from homology"/>
<dbReference type="InterPro" id="IPR036866">
    <property type="entry name" value="RibonucZ/Hydroxyglut_hydro"/>
</dbReference>
<feature type="compositionally biased region" description="Acidic residues" evidence="7">
    <location>
        <begin position="412"/>
        <end position="421"/>
    </location>
</feature>